<accession>X1CBI3</accession>
<reference evidence="1" key="1">
    <citation type="journal article" date="2014" name="Front. Microbiol.">
        <title>High frequency of phylogenetically diverse reductive dehalogenase-homologous genes in deep subseafloor sedimentary metagenomes.</title>
        <authorList>
            <person name="Kawai M."/>
            <person name="Futagami T."/>
            <person name="Toyoda A."/>
            <person name="Takaki Y."/>
            <person name="Nishi S."/>
            <person name="Hori S."/>
            <person name="Arai W."/>
            <person name="Tsubouchi T."/>
            <person name="Morono Y."/>
            <person name="Uchiyama I."/>
            <person name="Ito T."/>
            <person name="Fujiyama A."/>
            <person name="Inagaki F."/>
            <person name="Takami H."/>
        </authorList>
    </citation>
    <scope>NUCLEOTIDE SEQUENCE</scope>
    <source>
        <strain evidence="1">Expedition CK06-06</strain>
    </source>
</reference>
<organism evidence="1">
    <name type="scientific">marine sediment metagenome</name>
    <dbReference type="NCBI Taxonomy" id="412755"/>
    <lineage>
        <taxon>unclassified sequences</taxon>
        <taxon>metagenomes</taxon>
        <taxon>ecological metagenomes</taxon>
    </lineage>
</organism>
<proteinExistence type="predicted"/>
<sequence>MNEKEKPDIANKLEKHFDLNLPEFYKELNKAISENNRESIFHLSKIFTRYQFRKLDN</sequence>
<gene>
    <name evidence="1" type="ORF">S01H4_21669</name>
</gene>
<name>X1CBI3_9ZZZZ</name>
<evidence type="ECO:0000313" key="1">
    <source>
        <dbReference type="EMBL" id="GAG81661.1"/>
    </source>
</evidence>
<comment type="caution">
    <text evidence="1">The sequence shown here is derived from an EMBL/GenBank/DDBJ whole genome shotgun (WGS) entry which is preliminary data.</text>
</comment>
<dbReference type="AlphaFoldDB" id="X1CBI3"/>
<dbReference type="EMBL" id="BART01009840">
    <property type="protein sequence ID" value="GAG81661.1"/>
    <property type="molecule type" value="Genomic_DNA"/>
</dbReference>
<protein>
    <submittedName>
        <fullName evidence="1">Uncharacterized protein</fullName>
    </submittedName>
</protein>